<dbReference type="PANTHER" id="PTHR43004:SF19">
    <property type="entry name" value="BINDING MONOOXYGENASE, PUTATIVE (JCVI)-RELATED"/>
    <property type="match status" value="1"/>
</dbReference>
<keyword evidence="3" id="KW-0274">FAD</keyword>
<name>A0A221W7Y9_9PSEU</name>
<dbReference type="Pfam" id="PF01494">
    <property type="entry name" value="FAD_binding_3"/>
    <property type="match status" value="1"/>
</dbReference>
<proteinExistence type="predicted"/>
<evidence type="ECO:0000256" key="1">
    <source>
        <dbReference type="ARBA" id="ARBA00001974"/>
    </source>
</evidence>
<dbReference type="EC" id="1.14.13.50" evidence="4"/>
<dbReference type="OrthoDB" id="8670884at2"/>
<dbReference type="GO" id="GO:0071949">
    <property type="term" value="F:FAD binding"/>
    <property type="evidence" value="ECO:0007669"/>
    <property type="project" value="InterPro"/>
</dbReference>
<organism evidence="4 5">
    <name type="scientific">Actinoalloteichus hoggarensis</name>
    <dbReference type="NCBI Taxonomy" id="1470176"/>
    <lineage>
        <taxon>Bacteria</taxon>
        <taxon>Bacillati</taxon>
        <taxon>Actinomycetota</taxon>
        <taxon>Actinomycetes</taxon>
        <taxon>Pseudonocardiales</taxon>
        <taxon>Pseudonocardiaceae</taxon>
        <taxon>Actinoalloteichus</taxon>
    </lineage>
</organism>
<keyword evidence="2" id="KW-0285">Flavoprotein</keyword>
<comment type="cofactor">
    <cofactor evidence="1">
        <name>FAD</name>
        <dbReference type="ChEBI" id="CHEBI:57692"/>
    </cofactor>
</comment>
<gene>
    <name evidence="4" type="primary">pcpB3</name>
    <name evidence="4" type="ORF">AHOG_20695</name>
</gene>
<dbReference type="AlphaFoldDB" id="A0A221W7Y9"/>
<dbReference type="InterPro" id="IPR050641">
    <property type="entry name" value="RIFMO-like"/>
</dbReference>
<protein>
    <submittedName>
        <fullName evidence="4">Pentachlorophenol 4-monooxygenase</fullName>
        <ecNumber evidence="4">1.14.13.50</ecNumber>
    </submittedName>
</protein>
<dbReference type="PANTHER" id="PTHR43004">
    <property type="entry name" value="TRK SYSTEM POTASSIUM UPTAKE PROTEIN"/>
    <property type="match status" value="1"/>
</dbReference>
<dbReference type="Gene3D" id="3.50.50.60">
    <property type="entry name" value="FAD/NAD(P)-binding domain"/>
    <property type="match status" value="1"/>
</dbReference>
<dbReference type="EMBL" id="CP022521">
    <property type="protein sequence ID" value="ASO21756.1"/>
    <property type="molecule type" value="Genomic_DNA"/>
</dbReference>
<sequence>MDDQERPEVLLIGAGPSGLLTACELLRRGVRVRLVDAAPAPVAYSKALLLWPRTVDVFEGLGAGPAVEKYSVRINSFRYYSSRRQLADVRFPPELAARALPQRYTEDILRETLAGLGGRIEYGVRLLALDRLDFSGDPTATDGVTAVLEHADGTVERCTADWLVGADGAGSAVRAQLGLAFTGSTYASRFVLGDARVAGDLAPDEAHYFQSPSGVLVVVALPDGLFRFFASAPPEQQTGEVDLPLIQRLVDERGPGGIRLVDPQWLSGFRVHRRQADRFQLGRVFLVGDAAHVHSPAGGQGLNTGLQDGHNLAWKLASVIRGDAPPTLLASYGPERHAVAAQVVRDTDIQTQAWMARNPAVVAGRDLLFRAADRIGLIERGYLPIMAGRRWRYRPEESTALLRPSAGEDRGALRVGTAAGPILSSPHDEERDLRWTLLTEGVSCPSPAPSVRVLPARGVWSRLPGCARTAFVLLRPDGVVAARGRASELDAACRWAAALLGESGRVAAAG</sequence>
<evidence type="ECO:0000256" key="3">
    <source>
        <dbReference type="ARBA" id="ARBA00022827"/>
    </source>
</evidence>
<keyword evidence="4" id="KW-0503">Monooxygenase</keyword>
<dbReference type="GO" id="GO:0018677">
    <property type="term" value="F:pentachlorophenol monooxygenase activity"/>
    <property type="evidence" value="ECO:0007669"/>
    <property type="project" value="UniProtKB-EC"/>
</dbReference>
<evidence type="ECO:0000256" key="2">
    <source>
        <dbReference type="ARBA" id="ARBA00022630"/>
    </source>
</evidence>
<reference evidence="4 5" key="1">
    <citation type="submission" date="2017-07" db="EMBL/GenBank/DDBJ databases">
        <title>Complete genome sequence of Actinoalloteichus hoggarensis DSM 45943, type strain of Actinoalloteichus hoggarensis.</title>
        <authorList>
            <person name="Ruckert C."/>
            <person name="Nouioui I."/>
            <person name="Willmese J."/>
            <person name="van Wezel G."/>
            <person name="Klenk H.-P."/>
            <person name="Kalinowski J."/>
            <person name="Zotchev S.B."/>
        </authorList>
    </citation>
    <scope>NUCLEOTIDE SEQUENCE [LARGE SCALE GENOMIC DNA]</scope>
    <source>
        <strain evidence="4 5">DSM 45943</strain>
    </source>
</reference>
<dbReference type="RefSeq" id="WP_093942845.1">
    <property type="nucleotide sequence ID" value="NZ_CP022521.1"/>
</dbReference>
<dbReference type="PRINTS" id="PR00420">
    <property type="entry name" value="RNGMNOXGNASE"/>
</dbReference>
<dbReference type="InterPro" id="IPR002938">
    <property type="entry name" value="FAD-bd"/>
</dbReference>
<dbReference type="Proteomes" id="UP000204221">
    <property type="component" value="Chromosome"/>
</dbReference>
<evidence type="ECO:0000313" key="5">
    <source>
        <dbReference type="Proteomes" id="UP000204221"/>
    </source>
</evidence>
<dbReference type="KEGG" id="ahg:AHOG_20695"/>
<dbReference type="InterPro" id="IPR036188">
    <property type="entry name" value="FAD/NAD-bd_sf"/>
</dbReference>
<dbReference type="PROSITE" id="PS51257">
    <property type="entry name" value="PROKAR_LIPOPROTEIN"/>
    <property type="match status" value="1"/>
</dbReference>
<dbReference type="Gene3D" id="3.30.70.2450">
    <property type="match status" value="1"/>
</dbReference>
<dbReference type="SUPFAM" id="SSF51905">
    <property type="entry name" value="FAD/NAD(P)-binding domain"/>
    <property type="match status" value="1"/>
</dbReference>
<accession>A0A221W7Y9</accession>
<keyword evidence="4" id="KW-0560">Oxidoreductase</keyword>
<keyword evidence="5" id="KW-1185">Reference proteome</keyword>
<evidence type="ECO:0000313" key="4">
    <source>
        <dbReference type="EMBL" id="ASO21756.1"/>
    </source>
</evidence>